<comment type="caution">
    <text evidence="1">The sequence shown here is derived from an EMBL/GenBank/DDBJ whole genome shotgun (WGS) entry which is preliminary data.</text>
</comment>
<dbReference type="AlphaFoldDB" id="A0ABD3P1T2"/>
<organism evidence="1 2">
    <name type="scientific">Cyclotella cryptica</name>
    <dbReference type="NCBI Taxonomy" id="29204"/>
    <lineage>
        <taxon>Eukaryota</taxon>
        <taxon>Sar</taxon>
        <taxon>Stramenopiles</taxon>
        <taxon>Ochrophyta</taxon>
        <taxon>Bacillariophyta</taxon>
        <taxon>Coscinodiscophyceae</taxon>
        <taxon>Thalassiosirophycidae</taxon>
        <taxon>Stephanodiscales</taxon>
        <taxon>Stephanodiscaceae</taxon>
        <taxon>Cyclotella</taxon>
    </lineage>
</organism>
<dbReference type="EMBL" id="JABMIG020000314">
    <property type="protein sequence ID" value="KAL3781514.1"/>
    <property type="molecule type" value="Genomic_DNA"/>
</dbReference>
<protein>
    <submittedName>
        <fullName evidence="1">Uncharacterized protein</fullName>
    </submittedName>
</protein>
<name>A0ABD3P1T2_9STRA</name>
<evidence type="ECO:0000313" key="2">
    <source>
        <dbReference type="Proteomes" id="UP001516023"/>
    </source>
</evidence>
<accession>A0ABD3P1T2</accession>
<dbReference type="Proteomes" id="UP001516023">
    <property type="component" value="Unassembled WGS sequence"/>
</dbReference>
<keyword evidence="2" id="KW-1185">Reference proteome</keyword>
<sequence length="61" mass="7029">MQNSKDFKKQVFYTRQSDMLHAPFLTSFSLWEGNVNGVDRGHMGPFLKNTKSMVVDKAYSI</sequence>
<gene>
    <name evidence="1" type="ORF">HJC23_011565</name>
</gene>
<reference evidence="1 2" key="1">
    <citation type="journal article" date="2020" name="G3 (Bethesda)">
        <title>Improved Reference Genome for Cyclotella cryptica CCMP332, a Model for Cell Wall Morphogenesis, Salinity Adaptation, and Lipid Production in Diatoms (Bacillariophyta).</title>
        <authorList>
            <person name="Roberts W.R."/>
            <person name="Downey K.M."/>
            <person name="Ruck E.C."/>
            <person name="Traller J.C."/>
            <person name="Alverson A.J."/>
        </authorList>
    </citation>
    <scope>NUCLEOTIDE SEQUENCE [LARGE SCALE GENOMIC DNA]</scope>
    <source>
        <strain evidence="1 2">CCMP332</strain>
    </source>
</reference>
<proteinExistence type="predicted"/>
<evidence type="ECO:0000313" key="1">
    <source>
        <dbReference type="EMBL" id="KAL3781514.1"/>
    </source>
</evidence>